<evidence type="ECO:0000313" key="4">
    <source>
        <dbReference type="Proteomes" id="UP001497382"/>
    </source>
</evidence>
<feature type="transmembrane region" description="Helical" evidence="2">
    <location>
        <begin position="51"/>
        <end position="70"/>
    </location>
</feature>
<keyword evidence="2" id="KW-0472">Membrane</keyword>
<feature type="region of interest" description="Disordered" evidence="1">
    <location>
        <begin position="1"/>
        <end position="28"/>
    </location>
</feature>
<feature type="compositionally biased region" description="Basic and acidic residues" evidence="1">
    <location>
        <begin position="1"/>
        <end position="11"/>
    </location>
</feature>
<keyword evidence="2" id="KW-1133">Transmembrane helix</keyword>
<organism evidence="3 4">
    <name type="scientific">Larinioides sclopetarius</name>
    <dbReference type="NCBI Taxonomy" id="280406"/>
    <lineage>
        <taxon>Eukaryota</taxon>
        <taxon>Metazoa</taxon>
        <taxon>Ecdysozoa</taxon>
        <taxon>Arthropoda</taxon>
        <taxon>Chelicerata</taxon>
        <taxon>Arachnida</taxon>
        <taxon>Araneae</taxon>
        <taxon>Araneomorphae</taxon>
        <taxon>Entelegynae</taxon>
        <taxon>Araneoidea</taxon>
        <taxon>Araneidae</taxon>
        <taxon>Larinioides</taxon>
    </lineage>
</organism>
<dbReference type="AlphaFoldDB" id="A0AAV1ZFZ2"/>
<evidence type="ECO:0000256" key="1">
    <source>
        <dbReference type="SAM" id="MobiDB-lite"/>
    </source>
</evidence>
<keyword evidence="4" id="KW-1185">Reference proteome</keyword>
<protein>
    <submittedName>
        <fullName evidence="3">Uncharacterized protein</fullName>
    </submittedName>
</protein>
<gene>
    <name evidence="3" type="ORF">LARSCL_LOCUS5282</name>
</gene>
<reference evidence="3 4" key="1">
    <citation type="submission" date="2024-04" db="EMBL/GenBank/DDBJ databases">
        <authorList>
            <person name="Rising A."/>
            <person name="Reimegard J."/>
            <person name="Sonavane S."/>
            <person name="Akerstrom W."/>
            <person name="Nylinder S."/>
            <person name="Hedman E."/>
            <person name="Kallberg Y."/>
        </authorList>
    </citation>
    <scope>NUCLEOTIDE SEQUENCE [LARGE SCALE GENOMIC DNA]</scope>
</reference>
<evidence type="ECO:0000256" key="2">
    <source>
        <dbReference type="SAM" id="Phobius"/>
    </source>
</evidence>
<evidence type="ECO:0000313" key="3">
    <source>
        <dbReference type="EMBL" id="CAL1270418.1"/>
    </source>
</evidence>
<comment type="caution">
    <text evidence="3">The sequence shown here is derived from an EMBL/GenBank/DDBJ whole genome shotgun (WGS) entry which is preliminary data.</text>
</comment>
<keyword evidence="2" id="KW-0812">Transmembrane</keyword>
<proteinExistence type="predicted"/>
<sequence length="145" mass="16210">MDALDQKKSDSAHILPKENLTAHQETEKQQDLLDKDAQKITTCSVPSEASAFLGAVGAFLVLLVIFYLYLSKKLCFTTIGGFPCCDKPLNDHREPVSKDLVSVENLNLALPLNKDLQSIAYATAVERLKMFTRRWRKLRIGSGKD</sequence>
<name>A0AAV1ZFZ2_9ARAC</name>
<dbReference type="EMBL" id="CAXIEN010000048">
    <property type="protein sequence ID" value="CAL1270418.1"/>
    <property type="molecule type" value="Genomic_DNA"/>
</dbReference>
<dbReference type="Proteomes" id="UP001497382">
    <property type="component" value="Unassembled WGS sequence"/>
</dbReference>
<accession>A0AAV1ZFZ2</accession>